<name>D6WC26_TRICA</name>
<sequence length="378" mass="44342">MNRQEGGLLTSLENLIVFTKYFGVHSLQYDTQLRKFQICKNLKLLKILWFTIVIIFNIYVSKLLTEAIPRKIFILHVGYYIYRDLYLMVLYSIIICDHIYEETTETVLNQLIQVQERLQQNDRIKILKLVLLTIICTKFGIDIFGVYKFTKTDGDISWDTILVIFNFVYISFIENLTELRFLLIFSILPVYFKHLSQDFNLSFTNPTKCNKIVKTHQELCWLARKINKTFSVPFLFLMGYYLSNMIINIIQNYYHMVFLNTAVNIFDIFQFSLALIMLFSLIIVANQCMTQANEFKKHVCKVLSKNGTNSNRKNLYAYGLQMFHEDLQINAAGFFVIEIGLIFAMISAAGTYVVIILQFLYSENQNVRSKNFEIFTNG</sequence>
<feature type="transmembrane region" description="Helical" evidence="8">
    <location>
        <begin position="126"/>
        <end position="147"/>
    </location>
</feature>
<comment type="function">
    <text evidence="8">Gustatory receptor which mediates acceptance or avoidance behavior, depending on its substrates.</text>
</comment>
<dbReference type="GO" id="GO:0007635">
    <property type="term" value="P:chemosensory behavior"/>
    <property type="evidence" value="ECO:0000318"/>
    <property type="project" value="GO_Central"/>
</dbReference>
<gene>
    <name evidence="9" type="primary">TcGr162</name>
    <name evidence="9" type="ORF">TcasGA2_TC030250</name>
</gene>
<dbReference type="InterPro" id="IPR013604">
    <property type="entry name" value="7TM_chemorcpt"/>
</dbReference>
<protein>
    <recommendedName>
        <fullName evidence="8">Gustatory receptor</fullName>
    </recommendedName>
</protein>
<dbReference type="PhylomeDB" id="D6WC26"/>
<evidence type="ECO:0000256" key="8">
    <source>
        <dbReference type="RuleBase" id="RU363108"/>
    </source>
</evidence>
<evidence type="ECO:0000256" key="7">
    <source>
        <dbReference type="ARBA" id="ARBA00023224"/>
    </source>
</evidence>
<evidence type="ECO:0000256" key="5">
    <source>
        <dbReference type="ARBA" id="ARBA00023136"/>
    </source>
</evidence>
<evidence type="ECO:0000256" key="3">
    <source>
        <dbReference type="ARBA" id="ARBA00022692"/>
    </source>
</evidence>
<feature type="transmembrane region" description="Helical" evidence="8">
    <location>
        <begin position="167"/>
        <end position="192"/>
    </location>
</feature>
<dbReference type="PANTHER" id="PTHR21143">
    <property type="entry name" value="INVERTEBRATE GUSTATORY RECEPTOR"/>
    <property type="match status" value="1"/>
</dbReference>
<keyword evidence="3 8" id="KW-0812">Transmembrane</keyword>
<dbReference type="GO" id="GO:0008049">
    <property type="term" value="P:male courtship behavior"/>
    <property type="evidence" value="ECO:0000318"/>
    <property type="project" value="GO_Central"/>
</dbReference>
<feature type="transmembrane region" description="Helical" evidence="8">
    <location>
        <begin position="234"/>
        <end position="256"/>
    </location>
</feature>
<keyword evidence="4 8" id="KW-1133">Transmembrane helix</keyword>
<evidence type="ECO:0000256" key="2">
    <source>
        <dbReference type="ARBA" id="ARBA00022475"/>
    </source>
</evidence>
<dbReference type="Pfam" id="PF08395">
    <property type="entry name" value="7tm_7"/>
    <property type="match status" value="1"/>
</dbReference>
<evidence type="ECO:0000256" key="4">
    <source>
        <dbReference type="ARBA" id="ARBA00022989"/>
    </source>
</evidence>
<evidence type="ECO:0000313" key="10">
    <source>
        <dbReference type="Proteomes" id="UP000007266"/>
    </source>
</evidence>
<dbReference type="HOGENOM" id="CLU_788295_0_0_1"/>
<evidence type="ECO:0000256" key="1">
    <source>
        <dbReference type="ARBA" id="ARBA00004651"/>
    </source>
</evidence>
<reference evidence="9 10" key="2">
    <citation type="journal article" date="2010" name="Nucleic Acids Res.">
        <title>BeetleBase in 2010: revisions to provide comprehensive genomic information for Tribolium castaneum.</title>
        <authorList>
            <person name="Kim H.S."/>
            <person name="Murphy T."/>
            <person name="Xia J."/>
            <person name="Caragea D."/>
            <person name="Park Y."/>
            <person name="Beeman R.W."/>
            <person name="Lorenzen M.D."/>
            <person name="Butcher S."/>
            <person name="Manak J.R."/>
            <person name="Brown S.J."/>
        </authorList>
    </citation>
    <scope>GENOME REANNOTATION</scope>
    <source>
        <strain evidence="9 10">Georgia GA2</strain>
    </source>
</reference>
<keyword evidence="2 8" id="KW-1003">Cell membrane</keyword>
<proteinExistence type="inferred from homology"/>
<keyword evidence="10" id="KW-1185">Reference proteome</keyword>
<dbReference type="GO" id="GO:0007165">
    <property type="term" value="P:signal transduction"/>
    <property type="evidence" value="ECO:0007669"/>
    <property type="project" value="UniProtKB-KW"/>
</dbReference>
<dbReference type="PANTHER" id="PTHR21143:SF133">
    <property type="entry name" value="GUSTATORY AND PHEROMONE RECEPTOR 32A-RELATED"/>
    <property type="match status" value="1"/>
</dbReference>
<evidence type="ECO:0000313" key="9">
    <source>
        <dbReference type="EMBL" id="EEZ99390.1"/>
    </source>
</evidence>
<dbReference type="OMA" id="DITIFYF"/>
<reference evidence="9 10" key="1">
    <citation type="journal article" date="2008" name="Nature">
        <title>The genome of the model beetle and pest Tribolium castaneum.</title>
        <authorList>
            <consortium name="Tribolium Genome Sequencing Consortium"/>
            <person name="Richards S."/>
            <person name="Gibbs R.A."/>
            <person name="Weinstock G.M."/>
            <person name="Brown S.J."/>
            <person name="Denell R."/>
            <person name="Beeman R.W."/>
            <person name="Gibbs R."/>
            <person name="Beeman R.W."/>
            <person name="Brown S.J."/>
            <person name="Bucher G."/>
            <person name="Friedrich M."/>
            <person name="Grimmelikhuijzen C.J."/>
            <person name="Klingler M."/>
            <person name="Lorenzen M."/>
            <person name="Richards S."/>
            <person name="Roth S."/>
            <person name="Schroder R."/>
            <person name="Tautz D."/>
            <person name="Zdobnov E.M."/>
            <person name="Muzny D."/>
            <person name="Gibbs R.A."/>
            <person name="Weinstock G.M."/>
            <person name="Attaway T."/>
            <person name="Bell S."/>
            <person name="Buhay C.J."/>
            <person name="Chandrabose M.N."/>
            <person name="Chavez D."/>
            <person name="Clerk-Blankenburg K.P."/>
            <person name="Cree A."/>
            <person name="Dao M."/>
            <person name="Davis C."/>
            <person name="Chacko J."/>
            <person name="Dinh H."/>
            <person name="Dugan-Rocha S."/>
            <person name="Fowler G."/>
            <person name="Garner T.T."/>
            <person name="Garnes J."/>
            <person name="Gnirke A."/>
            <person name="Hawes A."/>
            <person name="Hernandez J."/>
            <person name="Hines S."/>
            <person name="Holder M."/>
            <person name="Hume J."/>
            <person name="Jhangiani S.N."/>
            <person name="Joshi V."/>
            <person name="Khan Z.M."/>
            <person name="Jackson L."/>
            <person name="Kovar C."/>
            <person name="Kowis A."/>
            <person name="Lee S."/>
            <person name="Lewis L.R."/>
            <person name="Margolis J."/>
            <person name="Morgan M."/>
            <person name="Nazareth L.V."/>
            <person name="Nguyen N."/>
            <person name="Okwuonu G."/>
            <person name="Parker D."/>
            <person name="Richards S."/>
            <person name="Ruiz S.J."/>
            <person name="Santibanez J."/>
            <person name="Savard J."/>
            <person name="Scherer S.E."/>
            <person name="Schneider B."/>
            <person name="Sodergren E."/>
            <person name="Tautz D."/>
            <person name="Vattahil S."/>
            <person name="Villasana D."/>
            <person name="White C.S."/>
            <person name="Wright R."/>
            <person name="Park Y."/>
            <person name="Beeman R.W."/>
            <person name="Lord J."/>
            <person name="Oppert B."/>
            <person name="Lorenzen M."/>
            <person name="Brown S."/>
            <person name="Wang L."/>
            <person name="Savard J."/>
            <person name="Tautz D."/>
            <person name="Richards S."/>
            <person name="Weinstock G."/>
            <person name="Gibbs R.A."/>
            <person name="Liu Y."/>
            <person name="Worley K."/>
            <person name="Weinstock G."/>
            <person name="Elsik C.G."/>
            <person name="Reese J.T."/>
            <person name="Elhaik E."/>
            <person name="Landan G."/>
            <person name="Graur D."/>
            <person name="Arensburger P."/>
            <person name="Atkinson P."/>
            <person name="Beeman R.W."/>
            <person name="Beidler J."/>
            <person name="Brown S.J."/>
            <person name="Demuth J.P."/>
            <person name="Drury D.W."/>
            <person name="Du Y.Z."/>
            <person name="Fujiwara H."/>
            <person name="Lorenzen M."/>
            <person name="Maselli V."/>
            <person name="Osanai M."/>
            <person name="Park Y."/>
            <person name="Robertson H.M."/>
            <person name="Tu Z."/>
            <person name="Wang J.J."/>
            <person name="Wang S."/>
            <person name="Richards S."/>
            <person name="Song H."/>
            <person name="Zhang L."/>
            <person name="Sodergren E."/>
            <person name="Werner D."/>
            <person name="Stanke M."/>
            <person name="Morgenstern B."/>
            <person name="Solovyev V."/>
            <person name="Kosarev P."/>
            <person name="Brown G."/>
            <person name="Chen H.C."/>
            <person name="Ermolaeva O."/>
            <person name="Hlavina W."/>
            <person name="Kapustin Y."/>
            <person name="Kiryutin B."/>
            <person name="Kitts P."/>
            <person name="Maglott D."/>
            <person name="Pruitt K."/>
            <person name="Sapojnikov V."/>
            <person name="Souvorov A."/>
            <person name="Mackey A.J."/>
            <person name="Waterhouse R.M."/>
            <person name="Wyder S."/>
            <person name="Zdobnov E.M."/>
            <person name="Zdobnov E.M."/>
            <person name="Wyder S."/>
            <person name="Kriventseva E.V."/>
            <person name="Kadowaki T."/>
            <person name="Bork P."/>
            <person name="Aranda M."/>
            <person name="Bao R."/>
            <person name="Beermann A."/>
            <person name="Berns N."/>
            <person name="Bolognesi R."/>
            <person name="Bonneton F."/>
            <person name="Bopp D."/>
            <person name="Brown S.J."/>
            <person name="Bucher G."/>
            <person name="Butts T."/>
            <person name="Chaumot A."/>
            <person name="Denell R.E."/>
            <person name="Ferrier D.E."/>
            <person name="Friedrich M."/>
            <person name="Gordon C.M."/>
            <person name="Jindra M."/>
            <person name="Klingler M."/>
            <person name="Lan Q."/>
            <person name="Lattorff H.M."/>
            <person name="Laudet V."/>
            <person name="von Levetsow C."/>
            <person name="Liu Z."/>
            <person name="Lutz R."/>
            <person name="Lynch J.A."/>
            <person name="da Fonseca R.N."/>
            <person name="Posnien N."/>
            <person name="Reuter R."/>
            <person name="Roth S."/>
            <person name="Savard J."/>
            <person name="Schinko J.B."/>
            <person name="Schmitt C."/>
            <person name="Schoppmeier M."/>
            <person name="Schroder R."/>
            <person name="Shippy T.D."/>
            <person name="Simonnet F."/>
            <person name="Marques-Souza H."/>
            <person name="Tautz D."/>
            <person name="Tomoyasu Y."/>
            <person name="Trauner J."/>
            <person name="Van der Zee M."/>
            <person name="Vervoort M."/>
            <person name="Wittkopp N."/>
            <person name="Wimmer E.A."/>
            <person name="Yang X."/>
            <person name="Jones A.K."/>
            <person name="Sattelle D.B."/>
            <person name="Ebert P.R."/>
            <person name="Nelson D."/>
            <person name="Scott J.G."/>
            <person name="Beeman R.W."/>
            <person name="Muthukrishnan S."/>
            <person name="Kramer K.J."/>
            <person name="Arakane Y."/>
            <person name="Beeman R.W."/>
            <person name="Zhu Q."/>
            <person name="Hogenkamp D."/>
            <person name="Dixit R."/>
            <person name="Oppert B."/>
            <person name="Jiang H."/>
            <person name="Zou Z."/>
            <person name="Marshall J."/>
            <person name="Elpidina E."/>
            <person name="Vinokurov K."/>
            <person name="Oppert C."/>
            <person name="Zou Z."/>
            <person name="Evans J."/>
            <person name="Lu Z."/>
            <person name="Zhao P."/>
            <person name="Sumathipala N."/>
            <person name="Altincicek B."/>
            <person name="Vilcinskas A."/>
            <person name="Williams M."/>
            <person name="Hultmark D."/>
            <person name="Hetru C."/>
            <person name="Jiang H."/>
            <person name="Grimmelikhuijzen C.J."/>
            <person name="Hauser F."/>
            <person name="Cazzamali G."/>
            <person name="Williamson M."/>
            <person name="Park Y."/>
            <person name="Li B."/>
            <person name="Tanaka Y."/>
            <person name="Predel R."/>
            <person name="Neupert S."/>
            <person name="Schachtner J."/>
            <person name="Verleyen P."/>
            <person name="Raible F."/>
            <person name="Bork P."/>
            <person name="Friedrich M."/>
            <person name="Walden K.K."/>
            <person name="Robertson H.M."/>
            <person name="Angeli S."/>
            <person name="Foret S."/>
            <person name="Bucher G."/>
            <person name="Schuetz S."/>
            <person name="Maleszka R."/>
            <person name="Wimmer E.A."/>
            <person name="Beeman R.W."/>
            <person name="Lorenzen M."/>
            <person name="Tomoyasu Y."/>
            <person name="Miller S.C."/>
            <person name="Grossmann D."/>
            <person name="Bucher G."/>
        </authorList>
    </citation>
    <scope>NUCLEOTIDE SEQUENCE [LARGE SCALE GENOMIC DNA]</scope>
    <source>
        <strain evidence="9 10">Georgia GA2</strain>
    </source>
</reference>
<feature type="transmembrane region" description="Helical" evidence="8">
    <location>
        <begin position="44"/>
        <end position="60"/>
    </location>
</feature>
<dbReference type="GO" id="GO:0043025">
    <property type="term" value="C:neuronal cell body"/>
    <property type="evidence" value="ECO:0000318"/>
    <property type="project" value="GO_Central"/>
</dbReference>
<dbReference type="AlphaFoldDB" id="D6WC26"/>
<dbReference type="GO" id="GO:0005886">
    <property type="term" value="C:plasma membrane"/>
    <property type="evidence" value="ECO:0007669"/>
    <property type="project" value="UniProtKB-SubCell"/>
</dbReference>
<keyword evidence="5 8" id="KW-0472">Membrane</keyword>
<comment type="subcellular location">
    <subcellularLocation>
        <location evidence="1 8">Cell membrane</location>
        <topology evidence="1 8">Multi-pass membrane protein</topology>
    </subcellularLocation>
</comment>
<dbReference type="GO" id="GO:0030425">
    <property type="term" value="C:dendrite"/>
    <property type="evidence" value="ECO:0000318"/>
    <property type="project" value="GO_Central"/>
</dbReference>
<feature type="transmembrane region" description="Helical" evidence="8">
    <location>
        <begin position="268"/>
        <end position="288"/>
    </location>
</feature>
<feature type="transmembrane region" description="Helical" evidence="8">
    <location>
        <begin position="331"/>
        <end position="361"/>
    </location>
</feature>
<dbReference type="GO" id="GO:0030424">
    <property type="term" value="C:axon"/>
    <property type="evidence" value="ECO:0000318"/>
    <property type="project" value="GO_Central"/>
</dbReference>
<dbReference type="Proteomes" id="UP000007266">
    <property type="component" value="Linkage group 2"/>
</dbReference>
<evidence type="ECO:0000256" key="6">
    <source>
        <dbReference type="ARBA" id="ARBA00023170"/>
    </source>
</evidence>
<accession>D6WC26</accession>
<dbReference type="GO" id="GO:0050909">
    <property type="term" value="P:sensory perception of taste"/>
    <property type="evidence" value="ECO:0007669"/>
    <property type="project" value="InterPro"/>
</dbReference>
<keyword evidence="6 8" id="KW-0675">Receptor</keyword>
<keyword evidence="7 8" id="KW-0807">Transducer</keyword>
<organism evidence="9 10">
    <name type="scientific">Tribolium castaneum</name>
    <name type="common">Red flour beetle</name>
    <dbReference type="NCBI Taxonomy" id="7070"/>
    <lineage>
        <taxon>Eukaryota</taxon>
        <taxon>Metazoa</taxon>
        <taxon>Ecdysozoa</taxon>
        <taxon>Arthropoda</taxon>
        <taxon>Hexapoda</taxon>
        <taxon>Insecta</taxon>
        <taxon>Pterygota</taxon>
        <taxon>Neoptera</taxon>
        <taxon>Endopterygota</taxon>
        <taxon>Coleoptera</taxon>
        <taxon>Polyphaga</taxon>
        <taxon>Cucujiformia</taxon>
        <taxon>Tenebrionidae</taxon>
        <taxon>Tenebrionidae incertae sedis</taxon>
        <taxon>Tribolium</taxon>
    </lineage>
</organism>
<dbReference type="EMBL" id="KQ971310">
    <property type="protein sequence ID" value="EEZ99390.1"/>
    <property type="molecule type" value="Genomic_DNA"/>
</dbReference>
<feature type="transmembrane region" description="Helical" evidence="8">
    <location>
        <begin position="80"/>
        <end position="100"/>
    </location>
</feature>
<comment type="similarity">
    <text evidence="8">Belongs to the insect chemoreceptor superfamily. Gustatory receptor (GR) family.</text>
</comment>